<dbReference type="EMBL" id="ANOF01000063">
    <property type="protein sequence ID" value="EMI27590.1"/>
    <property type="molecule type" value="Genomic_DNA"/>
</dbReference>
<protein>
    <submittedName>
        <fullName evidence="2">Uncharacterized protein</fullName>
    </submittedName>
</protein>
<evidence type="ECO:0000256" key="1">
    <source>
        <dbReference type="SAM" id="MobiDB-lite"/>
    </source>
</evidence>
<dbReference type="Proteomes" id="UP000011996">
    <property type="component" value="Unassembled WGS sequence"/>
</dbReference>
<evidence type="ECO:0000313" key="3">
    <source>
        <dbReference type="Proteomes" id="UP000011996"/>
    </source>
</evidence>
<name>M5S7W4_9BACT</name>
<reference evidence="2 3" key="1">
    <citation type="journal article" date="2013" name="Mar. Genomics">
        <title>Expression of sulfatases in Rhodopirellula baltica and the diversity of sulfatases in the genus Rhodopirellula.</title>
        <authorList>
            <person name="Wegner C.E."/>
            <person name="Richter-Heitmann T."/>
            <person name="Klindworth A."/>
            <person name="Klockow C."/>
            <person name="Richter M."/>
            <person name="Achstetter T."/>
            <person name="Glockner F.O."/>
            <person name="Harder J."/>
        </authorList>
    </citation>
    <scope>NUCLEOTIDE SEQUENCE [LARGE SCALE GENOMIC DNA]</scope>
    <source>
        <strain evidence="2 3">SH398</strain>
    </source>
</reference>
<gene>
    <name evidence="2" type="ORF">RESH_01992</name>
</gene>
<accession>M5S7W4</accession>
<feature type="region of interest" description="Disordered" evidence="1">
    <location>
        <begin position="44"/>
        <end position="79"/>
    </location>
</feature>
<dbReference type="PATRIC" id="fig|1263868.3.peg.2156"/>
<comment type="caution">
    <text evidence="2">The sequence shown here is derived from an EMBL/GenBank/DDBJ whole genome shotgun (WGS) entry which is preliminary data.</text>
</comment>
<organism evidence="2 3">
    <name type="scientific">Rhodopirellula europaea SH398</name>
    <dbReference type="NCBI Taxonomy" id="1263868"/>
    <lineage>
        <taxon>Bacteria</taxon>
        <taxon>Pseudomonadati</taxon>
        <taxon>Planctomycetota</taxon>
        <taxon>Planctomycetia</taxon>
        <taxon>Pirellulales</taxon>
        <taxon>Pirellulaceae</taxon>
        <taxon>Rhodopirellula</taxon>
    </lineage>
</organism>
<sequence length="79" mass="8494">MTFVITILVANTIDSRSESDGRRTGGAPVVCKTTKRSTTSCLADDSIDLSSSPSTSRTRPGHHIAGERKRFRQLVSGSK</sequence>
<proteinExistence type="predicted"/>
<dbReference type="AlphaFoldDB" id="M5S7W4"/>
<dbReference type="STRING" id="1263868.RESH_01992"/>
<evidence type="ECO:0000313" key="2">
    <source>
        <dbReference type="EMBL" id="EMI27590.1"/>
    </source>
</evidence>